<evidence type="ECO:0000313" key="3">
    <source>
        <dbReference type="Proteomes" id="UP000192578"/>
    </source>
</evidence>
<dbReference type="InterPro" id="IPR041698">
    <property type="entry name" value="Methyltransf_25"/>
</dbReference>
<organism evidence="2 3">
    <name type="scientific">Hypsibius exemplaris</name>
    <name type="common">Freshwater tardigrade</name>
    <dbReference type="NCBI Taxonomy" id="2072580"/>
    <lineage>
        <taxon>Eukaryota</taxon>
        <taxon>Metazoa</taxon>
        <taxon>Ecdysozoa</taxon>
        <taxon>Tardigrada</taxon>
        <taxon>Eutardigrada</taxon>
        <taxon>Parachela</taxon>
        <taxon>Hypsibioidea</taxon>
        <taxon>Hypsibiidae</taxon>
        <taxon>Hypsibius</taxon>
    </lineage>
</organism>
<dbReference type="AlphaFoldDB" id="A0A1W0XE58"/>
<dbReference type="Gene3D" id="3.40.50.150">
    <property type="entry name" value="Vaccinia Virus protein VP39"/>
    <property type="match status" value="1"/>
</dbReference>
<reference evidence="3" key="1">
    <citation type="submission" date="2017-01" db="EMBL/GenBank/DDBJ databases">
        <title>Comparative genomics of anhydrobiosis in the tardigrade Hypsibius dujardini.</title>
        <authorList>
            <person name="Yoshida Y."/>
            <person name="Koutsovoulos G."/>
            <person name="Laetsch D."/>
            <person name="Stevens L."/>
            <person name="Kumar S."/>
            <person name="Horikawa D."/>
            <person name="Ishino K."/>
            <person name="Komine S."/>
            <person name="Tomita M."/>
            <person name="Blaxter M."/>
            <person name="Arakawa K."/>
        </authorList>
    </citation>
    <scope>NUCLEOTIDE SEQUENCE [LARGE SCALE GENOMIC DNA]</scope>
    <source>
        <strain evidence="3">Z151</strain>
    </source>
</reference>
<feature type="domain" description="Methyltransferase" evidence="1">
    <location>
        <begin position="58"/>
        <end position="156"/>
    </location>
</feature>
<name>A0A1W0XE58_HYPEX</name>
<comment type="caution">
    <text evidence="2">The sequence shown here is derived from an EMBL/GenBank/DDBJ whole genome shotgun (WGS) entry which is preliminary data.</text>
</comment>
<dbReference type="EMBL" id="MTYJ01000002">
    <property type="protein sequence ID" value="OQV25651.1"/>
    <property type="molecule type" value="Genomic_DNA"/>
</dbReference>
<sequence length="260" mass="28668">MKRNHGMDGGKLGQLGQEAINNGRLFKTVNQMGFMNIGPSDEYVSEFVRFSATADGPVADLGCAFGHKAKLMLDAGAKTVIANDIAKEHLDVFEQTLSEEERKRVILLPGDAIKACSELEAGSLAGVLAANWLHFLEGSDVRKVFGLFYRVLKPGGLLVVVTASHKCGLIKDQGELLRQRIEAGDEWPGWISNAQIQGTTEQKMIPGHMQFIEPEQLVREAKLAGFEVKKYSHVARHDYPEFYRFDGREASGLVAFKPAH</sequence>
<evidence type="ECO:0000313" key="2">
    <source>
        <dbReference type="EMBL" id="OQV25651.1"/>
    </source>
</evidence>
<dbReference type="Pfam" id="PF13649">
    <property type="entry name" value="Methyltransf_25"/>
    <property type="match status" value="1"/>
</dbReference>
<dbReference type="OrthoDB" id="540004at2759"/>
<keyword evidence="3" id="KW-1185">Reference proteome</keyword>
<dbReference type="InterPro" id="IPR029063">
    <property type="entry name" value="SAM-dependent_MTases_sf"/>
</dbReference>
<evidence type="ECO:0000259" key="1">
    <source>
        <dbReference type="Pfam" id="PF13649"/>
    </source>
</evidence>
<accession>A0A1W0XE58</accession>
<gene>
    <name evidence="2" type="ORF">BV898_00586</name>
</gene>
<proteinExistence type="predicted"/>
<protein>
    <recommendedName>
        <fullName evidence="1">Methyltransferase domain-containing protein</fullName>
    </recommendedName>
</protein>
<dbReference type="CDD" id="cd02440">
    <property type="entry name" value="AdoMet_MTases"/>
    <property type="match status" value="1"/>
</dbReference>
<dbReference type="Proteomes" id="UP000192578">
    <property type="component" value="Unassembled WGS sequence"/>
</dbReference>
<dbReference type="SUPFAM" id="SSF53335">
    <property type="entry name" value="S-adenosyl-L-methionine-dependent methyltransferases"/>
    <property type="match status" value="1"/>
</dbReference>